<organism evidence="2 3">
    <name type="scientific">Caballeronia sordidicola</name>
    <name type="common">Burkholderia sordidicola</name>
    <dbReference type="NCBI Taxonomy" id="196367"/>
    <lineage>
        <taxon>Bacteria</taxon>
        <taxon>Pseudomonadati</taxon>
        <taxon>Pseudomonadota</taxon>
        <taxon>Betaproteobacteria</taxon>
        <taxon>Burkholderiales</taxon>
        <taxon>Burkholderiaceae</taxon>
        <taxon>Caballeronia</taxon>
    </lineage>
</organism>
<gene>
    <name evidence="2" type="ORF">PAMC26510_35465</name>
</gene>
<reference evidence="2 3" key="1">
    <citation type="submission" date="2017-03" db="EMBL/GenBank/DDBJ databases">
        <title>Genome analysis of strain PAMC 26510.</title>
        <authorList>
            <person name="Oh H.-M."/>
            <person name="Yang J.-A."/>
        </authorList>
    </citation>
    <scope>NUCLEOTIDE SEQUENCE [LARGE SCALE GENOMIC DNA]</scope>
    <source>
        <strain evidence="2 3">PAMC 26510</strain>
    </source>
</reference>
<evidence type="ECO:0000313" key="3">
    <source>
        <dbReference type="Proteomes" id="UP000194546"/>
    </source>
</evidence>
<dbReference type="EMBL" id="NBTY01000202">
    <property type="protein sequence ID" value="OTP66271.1"/>
    <property type="molecule type" value="Genomic_DNA"/>
</dbReference>
<evidence type="ECO:0000313" key="2">
    <source>
        <dbReference type="EMBL" id="OTP66271.1"/>
    </source>
</evidence>
<dbReference type="Proteomes" id="UP000194546">
    <property type="component" value="Unassembled WGS sequence"/>
</dbReference>
<dbReference type="AlphaFoldDB" id="A0A242M5G7"/>
<sequence length="41" mass="4731">MTTTWRRVEPVTKRADERAKSGRGLDVMAKRTVAMRESSHE</sequence>
<comment type="caution">
    <text evidence="2">The sequence shown here is derived from an EMBL/GenBank/DDBJ whole genome shotgun (WGS) entry which is preliminary data.</text>
</comment>
<evidence type="ECO:0000256" key="1">
    <source>
        <dbReference type="SAM" id="MobiDB-lite"/>
    </source>
</evidence>
<feature type="region of interest" description="Disordered" evidence="1">
    <location>
        <begin position="1"/>
        <end position="41"/>
    </location>
</feature>
<accession>A0A242M5G7</accession>
<feature type="compositionally biased region" description="Basic and acidic residues" evidence="1">
    <location>
        <begin position="1"/>
        <end position="20"/>
    </location>
</feature>
<name>A0A242M5G7_CABSO</name>
<proteinExistence type="predicted"/>
<protein>
    <submittedName>
        <fullName evidence="2">Uncharacterized protein</fullName>
    </submittedName>
</protein>